<accession>A0ABT2F993</accession>
<dbReference type="InterPro" id="IPR024455">
    <property type="entry name" value="Phage_capsid"/>
</dbReference>
<dbReference type="EMBL" id="JANUXX010000005">
    <property type="protein sequence ID" value="MCS4488382.1"/>
    <property type="molecule type" value="Genomic_DNA"/>
</dbReference>
<gene>
    <name evidence="4" type="ORF">NXS10_05350</name>
</gene>
<evidence type="ECO:0000256" key="2">
    <source>
        <dbReference type="SAM" id="Coils"/>
    </source>
</evidence>
<protein>
    <submittedName>
        <fullName evidence="4">Phage major capsid protein</fullName>
    </submittedName>
</protein>
<dbReference type="Proteomes" id="UP001206548">
    <property type="component" value="Unassembled WGS sequence"/>
</dbReference>
<evidence type="ECO:0000259" key="3">
    <source>
        <dbReference type="Pfam" id="PF05065"/>
    </source>
</evidence>
<reference evidence="4 5" key="1">
    <citation type="journal article" date="2023" name="Int. J. Syst. Evol. Microbiol.">
        <title>Streptococcus sciuri sp. nov., Staphylococcus marylandisciuri sp. nov. and Staphylococcus americanisciuri sp. nov., isolated from faeces of eastern grey squirrel (Sciurus carolinensis).</title>
        <authorList>
            <person name="Volokhov D.V."/>
            <person name="Zagorodnyaya T.A."/>
            <person name="Furtak V.A."/>
            <person name="Nattanmai G."/>
            <person name="Randall L."/>
            <person name="Jose S."/>
            <person name="Gao Y."/>
            <person name="Eisenberg T."/>
            <person name="Delmonte P."/>
            <person name="Blom J."/>
            <person name="Mitchell K.K."/>
        </authorList>
    </citation>
    <scope>NUCLEOTIDE SEQUENCE [LARGE SCALE GENOMIC DNA]</scope>
    <source>
        <strain evidence="4 5">SQ9-PEA</strain>
    </source>
</reference>
<dbReference type="Pfam" id="PF05065">
    <property type="entry name" value="Phage_capsid"/>
    <property type="match status" value="1"/>
</dbReference>
<evidence type="ECO:0000313" key="4">
    <source>
        <dbReference type="EMBL" id="MCS4488382.1"/>
    </source>
</evidence>
<dbReference type="Gene3D" id="3.30.2400.10">
    <property type="entry name" value="Major capsid protein gp5"/>
    <property type="match status" value="1"/>
</dbReference>
<sequence length="408" mass="45223">MTKTVNELNELWIAAGHKVEDLNEEINTALNDDAFSAEAFKELKNKRDNAKARRDALHEQMIEAQAQAVIDMSDDEVKELTATEKDVKDAFVKDFVAMVKGDPTILAQVGSETDESGNAVGLTIPQDIRTTINKLVRRFDSLEQYVNKEAVTTQAGSRVFEKWSDITPLTNLDAEDGAIGDNDDPKLTLVKYAIKRYAGITTATNTLLKDTAENILSWLSEWIAKKVVVTRNQKIIEVLDAVPTKSTITSFDDIKDLALKGVDPAIRSTSFFLTNTSGIAELAKVKDAFGNYLLQRDVTQPERYLIEGKAVVEIADKWLPDNKGNHPLYFGDLRQAVTLFDREHLSLLTTNIGAGAFEKDLTKIRVIDRFDVVATDKDAFVAGSFKTIANQVGNINTTYTEVQGTQQS</sequence>
<dbReference type="NCBIfam" id="TIGR01554">
    <property type="entry name" value="major_cap_HK97"/>
    <property type="match status" value="1"/>
</dbReference>
<comment type="subcellular location">
    <subcellularLocation>
        <location evidence="1">Virion</location>
    </subcellularLocation>
</comment>
<feature type="coiled-coil region" evidence="2">
    <location>
        <begin position="40"/>
        <end position="67"/>
    </location>
</feature>
<proteinExistence type="predicted"/>
<comment type="caution">
    <text evidence="4">The sequence shown here is derived from an EMBL/GenBank/DDBJ whole genome shotgun (WGS) entry which is preliminary data.</text>
</comment>
<evidence type="ECO:0000313" key="5">
    <source>
        <dbReference type="Proteomes" id="UP001206548"/>
    </source>
</evidence>
<feature type="domain" description="Phage capsid-like C-terminal" evidence="3">
    <location>
        <begin position="121"/>
        <end position="384"/>
    </location>
</feature>
<dbReference type="SUPFAM" id="SSF56563">
    <property type="entry name" value="Major capsid protein gp5"/>
    <property type="match status" value="1"/>
</dbReference>
<organism evidence="4 5">
    <name type="scientific">Streptococcus sciuri</name>
    <dbReference type="NCBI Taxonomy" id="2973939"/>
    <lineage>
        <taxon>Bacteria</taxon>
        <taxon>Bacillati</taxon>
        <taxon>Bacillota</taxon>
        <taxon>Bacilli</taxon>
        <taxon>Lactobacillales</taxon>
        <taxon>Streptococcaceae</taxon>
        <taxon>Streptococcus</taxon>
    </lineage>
</organism>
<name>A0ABT2F993_9STRE</name>
<keyword evidence="2" id="KW-0175">Coiled coil</keyword>
<evidence type="ECO:0000256" key="1">
    <source>
        <dbReference type="ARBA" id="ARBA00004328"/>
    </source>
</evidence>
<keyword evidence="5" id="KW-1185">Reference proteome</keyword>
<dbReference type="InterPro" id="IPR054612">
    <property type="entry name" value="Phage_capsid-like_C"/>
</dbReference>
<dbReference type="RefSeq" id="WP_259138494.1">
    <property type="nucleotide sequence ID" value="NZ_JANUXX010000005.1"/>
</dbReference>
<dbReference type="Gene3D" id="3.30.2320.10">
    <property type="entry name" value="hypothetical protein PF0899 domain"/>
    <property type="match status" value="1"/>
</dbReference>